<dbReference type="PANTHER" id="PTHR12286">
    <property type="entry name" value="SACCHAROPINE DEHYDROGENASE-LIKE OXIDOREDUCTASE"/>
    <property type="match status" value="1"/>
</dbReference>
<keyword evidence="1" id="KW-0472">Membrane</keyword>
<dbReference type="GO" id="GO:0009247">
    <property type="term" value="P:glycolipid biosynthetic process"/>
    <property type="evidence" value="ECO:0007669"/>
    <property type="project" value="TreeGrafter"/>
</dbReference>
<dbReference type="Proteomes" id="UP001431783">
    <property type="component" value="Unassembled WGS sequence"/>
</dbReference>
<dbReference type="InterPro" id="IPR051276">
    <property type="entry name" value="Saccharopine_DH-like_oxidrdct"/>
</dbReference>
<dbReference type="PANTHER" id="PTHR12286:SF5">
    <property type="entry name" value="SACCHAROPINE DEHYDROGENASE-LIKE OXIDOREDUCTASE"/>
    <property type="match status" value="1"/>
</dbReference>
<keyword evidence="3" id="KW-1185">Reference proteome</keyword>
<dbReference type="AlphaFoldDB" id="A0AAW1TJR1"/>
<evidence type="ECO:0000313" key="2">
    <source>
        <dbReference type="EMBL" id="KAK9871272.1"/>
    </source>
</evidence>
<dbReference type="EMBL" id="JARQZJ010000005">
    <property type="protein sequence ID" value="KAK9871272.1"/>
    <property type="molecule type" value="Genomic_DNA"/>
</dbReference>
<reference evidence="2 3" key="1">
    <citation type="submission" date="2023-03" db="EMBL/GenBank/DDBJ databases">
        <title>Genome insight into feeding habits of ladybird beetles.</title>
        <authorList>
            <person name="Li H.-S."/>
            <person name="Huang Y.-H."/>
            <person name="Pang H."/>
        </authorList>
    </citation>
    <scope>NUCLEOTIDE SEQUENCE [LARGE SCALE GENOMIC DNA]</scope>
    <source>
        <strain evidence="2">SYSU_2023b</strain>
        <tissue evidence="2">Whole body</tissue>
    </source>
</reference>
<protein>
    <recommendedName>
        <fullName evidence="4">Saccharopine dehydrogenase</fullName>
    </recommendedName>
</protein>
<sequence length="211" mass="23740">MLPFKAKVDEGWAIPSLSADLSVMRRTQKYMRLEKDKRPIQIESYLLVKVAWHILLFCVSVSLLGILVKFSYGRRLLLKYPGVFSAGAFSTTKPSPQKLDSAWFRLTIVGNGWRNKLSNIENRYFQKTDGRIVVRVKARNQSYGATSLCLVLAGIMILTEPENMPKRGGVFTPGAAFCDTSLIQQLDKNGVNFEVIETDDETKLCNGKSKL</sequence>
<evidence type="ECO:0000256" key="1">
    <source>
        <dbReference type="SAM" id="Phobius"/>
    </source>
</evidence>
<accession>A0AAW1TJR1</accession>
<feature type="transmembrane region" description="Helical" evidence="1">
    <location>
        <begin position="50"/>
        <end position="70"/>
    </location>
</feature>
<name>A0AAW1TJR1_9CUCU</name>
<dbReference type="GO" id="GO:0005886">
    <property type="term" value="C:plasma membrane"/>
    <property type="evidence" value="ECO:0007669"/>
    <property type="project" value="TreeGrafter"/>
</dbReference>
<keyword evidence="1" id="KW-0812">Transmembrane</keyword>
<evidence type="ECO:0008006" key="4">
    <source>
        <dbReference type="Google" id="ProtNLM"/>
    </source>
</evidence>
<gene>
    <name evidence="2" type="ORF">WA026_011542</name>
</gene>
<organism evidence="2 3">
    <name type="scientific">Henosepilachna vigintioctopunctata</name>
    <dbReference type="NCBI Taxonomy" id="420089"/>
    <lineage>
        <taxon>Eukaryota</taxon>
        <taxon>Metazoa</taxon>
        <taxon>Ecdysozoa</taxon>
        <taxon>Arthropoda</taxon>
        <taxon>Hexapoda</taxon>
        <taxon>Insecta</taxon>
        <taxon>Pterygota</taxon>
        <taxon>Neoptera</taxon>
        <taxon>Endopterygota</taxon>
        <taxon>Coleoptera</taxon>
        <taxon>Polyphaga</taxon>
        <taxon>Cucujiformia</taxon>
        <taxon>Coccinelloidea</taxon>
        <taxon>Coccinellidae</taxon>
        <taxon>Epilachninae</taxon>
        <taxon>Epilachnini</taxon>
        <taxon>Henosepilachna</taxon>
    </lineage>
</organism>
<evidence type="ECO:0000313" key="3">
    <source>
        <dbReference type="Proteomes" id="UP001431783"/>
    </source>
</evidence>
<keyword evidence="1" id="KW-1133">Transmembrane helix</keyword>
<comment type="caution">
    <text evidence="2">The sequence shown here is derived from an EMBL/GenBank/DDBJ whole genome shotgun (WGS) entry which is preliminary data.</text>
</comment>
<dbReference type="GO" id="GO:0005739">
    <property type="term" value="C:mitochondrion"/>
    <property type="evidence" value="ECO:0007669"/>
    <property type="project" value="TreeGrafter"/>
</dbReference>
<proteinExistence type="predicted"/>
<dbReference type="GO" id="GO:0005811">
    <property type="term" value="C:lipid droplet"/>
    <property type="evidence" value="ECO:0007669"/>
    <property type="project" value="TreeGrafter"/>
</dbReference>